<evidence type="ECO:0000256" key="1">
    <source>
        <dbReference type="ARBA" id="ARBA00006180"/>
    </source>
</evidence>
<feature type="region of interest" description="Disordered" evidence="3">
    <location>
        <begin position="1074"/>
        <end position="1102"/>
    </location>
</feature>
<comment type="similarity">
    <text evidence="1">Belongs to the SAPS family.</text>
</comment>
<dbReference type="InterPro" id="IPR007587">
    <property type="entry name" value="SAPS"/>
</dbReference>
<reference evidence="4" key="1">
    <citation type="journal article" date="2023" name="Mol. Biol. Evol.">
        <title>Third-Generation Sequencing Reveals the Adaptive Role of the Epigenome in Three Deep-Sea Polychaetes.</title>
        <authorList>
            <person name="Perez M."/>
            <person name="Aroh O."/>
            <person name="Sun Y."/>
            <person name="Lan Y."/>
            <person name="Juniper S.K."/>
            <person name="Young C.R."/>
            <person name="Angers B."/>
            <person name="Qian P.Y."/>
        </authorList>
    </citation>
    <scope>NUCLEOTIDE SEQUENCE</scope>
    <source>
        <strain evidence="4">P08H-3</strain>
    </source>
</reference>
<feature type="compositionally biased region" description="Basic and acidic residues" evidence="3">
    <location>
        <begin position="1022"/>
        <end position="1035"/>
    </location>
</feature>
<feature type="compositionally biased region" description="Polar residues" evidence="3">
    <location>
        <begin position="924"/>
        <end position="933"/>
    </location>
</feature>
<dbReference type="Proteomes" id="UP001208570">
    <property type="component" value="Unassembled WGS sequence"/>
</dbReference>
<gene>
    <name evidence="4" type="ORF">LSH36_9g15052</name>
</gene>
<keyword evidence="5" id="KW-1185">Reference proteome</keyword>
<dbReference type="GO" id="GO:0005634">
    <property type="term" value="C:nucleus"/>
    <property type="evidence" value="ECO:0007669"/>
    <property type="project" value="TreeGrafter"/>
</dbReference>
<feature type="compositionally biased region" description="Polar residues" evidence="3">
    <location>
        <begin position="726"/>
        <end position="739"/>
    </location>
</feature>
<feature type="compositionally biased region" description="Basic and acidic residues" evidence="3">
    <location>
        <begin position="882"/>
        <end position="891"/>
    </location>
</feature>
<dbReference type="AlphaFoldDB" id="A0AAD9NGU1"/>
<feature type="compositionally biased region" description="Polar residues" evidence="3">
    <location>
        <begin position="781"/>
        <end position="813"/>
    </location>
</feature>
<organism evidence="4 5">
    <name type="scientific">Paralvinella palmiformis</name>
    <dbReference type="NCBI Taxonomy" id="53620"/>
    <lineage>
        <taxon>Eukaryota</taxon>
        <taxon>Metazoa</taxon>
        <taxon>Spiralia</taxon>
        <taxon>Lophotrochozoa</taxon>
        <taxon>Annelida</taxon>
        <taxon>Polychaeta</taxon>
        <taxon>Sedentaria</taxon>
        <taxon>Canalipalpata</taxon>
        <taxon>Terebellida</taxon>
        <taxon>Terebelliformia</taxon>
        <taxon>Alvinellidae</taxon>
        <taxon>Paralvinella</taxon>
    </lineage>
</organism>
<dbReference type="PANTHER" id="PTHR12634">
    <property type="entry name" value="SIT4 YEAST -ASSOCIATING PROTEIN-RELATED"/>
    <property type="match status" value="1"/>
</dbReference>
<dbReference type="Pfam" id="PF04499">
    <property type="entry name" value="SAPS"/>
    <property type="match status" value="1"/>
</dbReference>
<dbReference type="PANTHER" id="PTHR12634:SF8">
    <property type="entry name" value="FIERY MOUNTAIN, ISOFORM D"/>
    <property type="match status" value="1"/>
</dbReference>
<evidence type="ECO:0000313" key="4">
    <source>
        <dbReference type="EMBL" id="KAK2169540.1"/>
    </source>
</evidence>
<feature type="compositionally biased region" description="Acidic residues" evidence="3">
    <location>
        <begin position="1010"/>
        <end position="1019"/>
    </location>
</feature>
<feature type="compositionally biased region" description="Polar residues" evidence="3">
    <location>
        <begin position="865"/>
        <end position="881"/>
    </location>
</feature>
<dbReference type="InterPro" id="IPR016024">
    <property type="entry name" value="ARM-type_fold"/>
</dbReference>
<evidence type="ECO:0000256" key="2">
    <source>
        <dbReference type="ARBA" id="ARBA00023306"/>
    </source>
</evidence>
<feature type="compositionally biased region" description="Polar residues" evidence="3">
    <location>
        <begin position="680"/>
        <end position="690"/>
    </location>
</feature>
<feature type="compositionally biased region" description="Polar residues" evidence="3">
    <location>
        <begin position="975"/>
        <end position="991"/>
    </location>
</feature>
<proteinExistence type="inferred from homology"/>
<feature type="compositionally biased region" description="Acidic residues" evidence="3">
    <location>
        <begin position="1048"/>
        <end position="1059"/>
    </location>
</feature>
<feature type="region of interest" description="Disordered" evidence="3">
    <location>
        <begin position="863"/>
        <end position="1061"/>
    </location>
</feature>
<dbReference type="GO" id="GO:0005829">
    <property type="term" value="C:cytosol"/>
    <property type="evidence" value="ECO:0007669"/>
    <property type="project" value="TreeGrafter"/>
</dbReference>
<evidence type="ECO:0000313" key="5">
    <source>
        <dbReference type="Proteomes" id="UP001208570"/>
    </source>
</evidence>
<feature type="compositionally biased region" description="Polar residues" evidence="3">
    <location>
        <begin position="821"/>
        <end position="835"/>
    </location>
</feature>
<keyword evidence="2" id="KW-0131">Cell cycle</keyword>
<feature type="compositionally biased region" description="Polar residues" evidence="3">
    <location>
        <begin position="1080"/>
        <end position="1099"/>
    </location>
</feature>
<feature type="compositionally biased region" description="Polar residues" evidence="3">
    <location>
        <begin position="955"/>
        <end position="965"/>
    </location>
</feature>
<protein>
    <submittedName>
        <fullName evidence="4">Uncharacterized protein</fullName>
    </submittedName>
</protein>
<feature type="compositionally biased region" description="Polar residues" evidence="3">
    <location>
        <begin position="892"/>
        <end position="917"/>
    </location>
</feature>
<feature type="region of interest" description="Disordered" evidence="3">
    <location>
        <begin position="763"/>
        <end position="851"/>
    </location>
</feature>
<evidence type="ECO:0000256" key="3">
    <source>
        <dbReference type="SAM" id="MobiDB-lite"/>
    </source>
</evidence>
<feature type="region of interest" description="Disordered" evidence="3">
    <location>
        <begin position="680"/>
        <end position="750"/>
    </location>
</feature>
<accession>A0AAD9NGU1</accession>
<dbReference type="EMBL" id="JAODUP010000009">
    <property type="protein sequence ID" value="KAK2169540.1"/>
    <property type="molecule type" value="Genomic_DNA"/>
</dbReference>
<dbReference type="SUPFAM" id="SSF48371">
    <property type="entry name" value="ARM repeat"/>
    <property type="match status" value="1"/>
</dbReference>
<sequence length="1134" mass="125142">MSLIASYSFADLQNVLEVQPYDFSHGYIAGEGGMTDGSCTGKSAKRKHRLLILQELAKKRARTKLWLQWETLWDLTLQEVLDEEEVLQECKAQTKRLIEFLTTQPHMEELVNYITQEPTDETDEKVRYKYPNAACELLTSDVDPITDKLVGEPALINTVYTFIENDAPLNPLLASFFSKVMGLLISRRSEQMLKFLQSKDDFIGHLLRHIGTSAIMDLLLRLITCIENPECHMMCLEWLNKNQLIQRLVAMIDPSQTEEKQSNACQSLCDVIRLSREQISQSQRKAEPDPLLSALESEDTVTDLLSHMFDGEKVESVFVNGLVVIQYLLEFKKLGPDGGPEVLSPSCTEFLRNSVCNTVSAVIPRLKDFHQLLNNPPKQYYSPMVTTVGTLNPPFGNTRLQIARLITLLLFTRIYKLNVELATLGTLGLLIELGFKFTWNNLLHTQVEQSIAAVLHEECTEEEEDEHKENPLLSQLFTEYKLFERILQVWEDNDQHQSRPGGHRRGYMGHATKIANHIVECMEKGQNSGKIKGHFEALPDDVKEQWNNFVSGSLSEINKQNTVVLAGQSMYSSSEEEDSDFTVAFLQDTAMQQAFSDYQLQQMTSNFIDQFGFNEEDFGESEEWVSEKFKERISSINFDINTDEITNASTLFDQVCNEKIQQFDDQDSEEDLWEDKEITFSQSSGSRQNSTLGTAAGQPTAPATGTTDSDSSDSEEELDSPRKIHQTPTSSPQCITADSTTEKMDVDNSEGWANFDDISMETTPALSATDPGPDIWRGDENNSGSPATSNDWAKFNSESNAATIKVPSDNSDTPLADFTSLEKSGNTNSETQRSRSPVAMDTNESSNPRVAAYLVSSAPADLASNIGQSTDGTCVQDTRQQCSEEKQEKLSSSDINSDTLTSSNTATTSDISSTQAANPGVSAQPDSSTSANSMIEEVISTASTDHHLSPLAKTPETTDAVTASSDLMPDDDVQMSGSQKLDNNQLCSQEQVGEHLPESETLISNTDMELSGDSDDSGTEECPTKSDDQDGRDAVVDDDITGAAAADDGGDDDDDDDLGENFNFLASAGLMTCADEPASPQANDKAQADTTQLPVSTAADQKDLERIRAQAKEALDQFNAATSTVSNPSQNGPV</sequence>
<dbReference type="GO" id="GO:0019903">
    <property type="term" value="F:protein phosphatase binding"/>
    <property type="evidence" value="ECO:0007669"/>
    <property type="project" value="InterPro"/>
</dbReference>
<dbReference type="GO" id="GO:0019888">
    <property type="term" value="F:protein phosphatase regulator activity"/>
    <property type="evidence" value="ECO:0007669"/>
    <property type="project" value="TreeGrafter"/>
</dbReference>
<feature type="compositionally biased region" description="Low complexity" evidence="3">
    <location>
        <begin position="691"/>
        <end position="709"/>
    </location>
</feature>
<name>A0AAD9NGU1_9ANNE</name>
<comment type="caution">
    <text evidence="4">The sequence shown here is derived from an EMBL/GenBank/DDBJ whole genome shotgun (WGS) entry which is preliminary data.</text>
</comment>